<evidence type="ECO:0000313" key="2">
    <source>
        <dbReference type="EMBL" id="CAI8056030.1"/>
    </source>
</evidence>
<feature type="region of interest" description="Disordered" evidence="1">
    <location>
        <begin position="60"/>
        <end position="91"/>
    </location>
</feature>
<dbReference type="Proteomes" id="UP001174909">
    <property type="component" value="Unassembled WGS sequence"/>
</dbReference>
<dbReference type="EMBL" id="CASHTH010004317">
    <property type="protein sequence ID" value="CAI8056030.1"/>
    <property type="molecule type" value="Genomic_DNA"/>
</dbReference>
<protein>
    <submittedName>
        <fullName evidence="2">Uncharacterized protein</fullName>
    </submittedName>
</protein>
<accession>A0AA35TWY8</accession>
<name>A0AA35TWY8_GEOBA</name>
<feature type="non-terminal residue" evidence="2">
    <location>
        <position position="1"/>
    </location>
</feature>
<dbReference type="AlphaFoldDB" id="A0AA35TWY8"/>
<gene>
    <name evidence="2" type="ORF">GBAR_LOCUS30526</name>
</gene>
<evidence type="ECO:0000256" key="1">
    <source>
        <dbReference type="SAM" id="MobiDB-lite"/>
    </source>
</evidence>
<proteinExistence type="predicted"/>
<keyword evidence="3" id="KW-1185">Reference proteome</keyword>
<reference evidence="2" key="1">
    <citation type="submission" date="2023-03" db="EMBL/GenBank/DDBJ databases">
        <authorList>
            <person name="Steffen K."/>
            <person name="Cardenas P."/>
        </authorList>
    </citation>
    <scope>NUCLEOTIDE SEQUENCE</scope>
</reference>
<feature type="region of interest" description="Disordered" evidence="1">
    <location>
        <begin position="1"/>
        <end position="20"/>
    </location>
</feature>
<sequence length="91" mass="10226">MGRSEGPRRDPPPLPIVTNRHDLPLLTPYFKPTSDWMRGERHCDTVSAPPTVTNVVGLGFSHRPHPSHPPPQHLHRKTEVMMGPVPKPHPL</sequence>
<feature type="compositionally biased region" description="Basic and acidic residues" evidence="1">
    <location>
        <begin position="1"/>
        <end position="11"/>
    </location>
</feature>
<evidence type="ECO:0000313" key="3">
    <source>
        <dbReference type="Proteomes" id="UP001174909"/>
    </source>
</evidence>
<organism evidence="2 3">
    <name type="scientific">Geodia barretti</name>
    <name type="common">Barrett's horny sponge</name>
    <dbReference type="NCBI Taxonomy" id="519541"/>
    <lineage>
        <taxon>Eukaryota</taxon>
        <taxon>Metazoa</taxon>
        <taxon>Porifera</taxon>
        <taxon>Demospongiae</taxon>
        <taxon>Heteroscleromorpha</taxon>
        <taxon>Tetractinellida</taxon>
        <taxon>Astrophorina</taxon>
        <taxon>Geodiidae</taxon>
        <taxon>Geodia</taxon>
    </lineage>
</organism>
<comment type="caution">
    <text evidence="2">The sequence shown here is derived from an EMBL/GenBank/DDBJ whole genome shotgun (WGS) entry which is preliminary data.</text>
</comment>